<organism evidence="2 3">
    <name type="scientific">Fonsecaea pedrosoi CBS 271.37</name>
    <dbReference type="NCBI Taxonomy" id="1442368"/>
    <lineage>
        <taxon>Eukaryota</taxon>
        <taxon>Fungi</taxon>
        <taxon>Dikarya</taxon>
        <taxon>Ascomycota</taxon>
        <taxon>Pezizomycotina</taxon>
        <taxon>Eurotiomycetes</taxon>
        <taxon>Chaetothyriomycetidae</taxon>
        <taxon>Chaetothyriales</taxon>
        <taxon>Herpotrichiellaceae</taxon>
        <taxon>Fonsecaea</taxon>
    </lineage>
</organism>
<dbReference type="SUPFAM" id="SSF51735">
    <property type="entry name" value="NAD(P)-binding Rossmann-fold domains"/>
    <property type="match status" value="1"/>
</dbReference>
<feature type="domain" description="NAD-dependent epimerase/dehydratase" evidence="1">
    <location>
        <begin position="14"/>
        <end position="231"/>
    </location>
</feature>
<dbReference type="HOGENOM" id="CLU_007383_12_1_1"/>
<proteinExistence type="predicted"/>
<gene>
    <name evidence="2" type="ORF">Z517_08756</name>
</gene>
<dbReference type="InterPro" id="IPR001509">
    <property type="entry name" value="Epimerase_deHydtase"/>
</dbReference>
<dbReference type="GeneID" id="25308246"/>
<sequence length="348" mass="38212">MATSGKSVFLIGPGFIGREVLDLLLQENYAVTTLTRREAYATELQQSGAKTVIGSLDDRDIIVEQTLASDIVIHTATADHLPSVEAVIAAVEQRASQGKQTIFIHTSGTSCLSDDAKGEYKSDKIYHDDKPEEIDALPDTASHRLIDLAILRARKKLGNKAKLVIMIPPLIYGANPKYKRLSIQMPTLTRFALKHGYAGHVGKGDSVWSEIHVVDLARAYITILHWLEQTDASKVLENPYFFCENGREFAFKDAVATIGKALHAAGRIKSPEPKTIPESDYDDLFGKYTAWVVGSNSRSRANRLRALGWEPKEKDLMASLVEDELPILLKEDTGNFRGYSGVAASGGS</sequence>
<dbReference type="GO" id="GO:0005737">
    <property type="term" value="C:cytoplasm"/>
    <property type="evidence" value="ECO:0007669"/>
    <property type="project" value="TreeGrafter"/>
</dbReference>
<dbReference type="InterPro" id="IPR036291">
    <property type="entry name" value="NAD(P)-bd_dom_sf"/>
</dbReference>
<dbReference type="OrthoDB" id="2130169at2759"/>
<dbReference type="PANTHER" id="PTHR48079">
    <property type="entry name" value="PROTEIN YEEZ"/>
    <property type="match status" value="1"/>
</dbReference>
<name>A0A0D2EXK0_9EURO</name>
<dbReference type="AlphaFoldDB" id="A0A0D2EXK0"/>
<dbReference type="PANTHER" id="PTHR48079:SF6">
    <property type="entry name" value="NAD(P)-BINDING DOMAIN-CONTAINING PROTEIN-RELATED"/>
    <property type="match status" value="1"/>
</dbReference>
<keyword evidence="3" id="KW-1185">Reference proteome</keyword>
<evidence type="ECO:0000313" key="3">
    <source>
        <dbReference type="Proteomes" id="UP000053029"/>
    </source>
</evidence>
<dbReference type="GO" id="GO:0004029">
    <property type="term" value="F:aldehyde dehydrogenase (NAD+) activity"/>
    <property type="evidence" value="ECO:0007669"/>
    <property type="project" value="TreeGrafter"/>
</dbReference>
<dbReference type="VEuPathDB" id="FungiDB:Z517_08756"/>
<dbReference type="RefSeq" id="XP_013282725.1">
    <property type="nucleotide sequence ID" value="XM_013427271.1"/>
</dbReference>
<dbReference type="Pfam" id="PF01370">
    <property type="entry name" value="Epimerase"/>
    <property type="match status" value="1"/>
</dbReference>
<evidence type="ECO:0000259" key="1">
    <source>
        <dbReference type="Pfam" id="PF01370"/>
    </source>
</evidence>
<accession>A0A0D2EXK0</accession>
<dbReference type="InterPro" id="IPR051783">
    <property type="entry name" value="NAD(P)-dependent_oxidoreduct"/>
</dbReference>
<dbReference type="STRING" id="1442368.A0A0D2EXK0"/>
<protein>
    <recommendedName>
        <fullName evidence="1">NAD-dependent epimerase/dehydratase domain-containing protein</fullName>
    </recommendedName>
</protein>
<reference evidence="2 3" key="1">
    <citation type="submission" date="2015-01" db="EMBL/GenBank/DDBJ databases">
        <title>The Genome Sequence of Fonsecaea pedrosoi CBS 271.37.</title>
        <authorList>
            <consortium name="The Broad Institute Genomics Platform"/>
            <person name="Cuomo C."/>
            <person name="de Hoog S."/>
            <person name="Gorbushina A."/>
            <person name="Stielow B."/>
            <person name="Teixiera M."/>
            <person name="Abouelleil A."/>
            <person name="Chapman S.B."/>
            <person name="Priest M."/>
            <person name="Young S.K."/>
            <person name="Wortman J."/>
            <person name="Nusbaum C."/>
            <person name="Birren B."/>
        </authorList>
    </citation>
    <scope>NUCLEOTIDE SEQUENCE [LARGE SCALE GENOMIC DNA]</scope>
    <source>
        <strain evidence="2 3">CBS 271.37</strain>
    </source>
</reference>
<dbReference type="Gene3D" id="3.40.50.720">
    <property type="entry name" value="NAD(P)-binding Rossmann-like Domain"/>
    <property type="match status" value="1"/>
</dbReference>
<evidence type="ECO:0000313" key="2">
    <source>
        <dbReference type="EMBL" id="KIW78917.1"/>
    </source>
</evidence>
<dbReference type="Proteomes" id="UP000053029">
    <property type="component" value="Unassembled WGS sequence"/>
</dbReference>
<dbReference type="EMBL" id="KN846973">
    <property type="protein sequence ID" value="KIW78917.1"/>
    <property type="molecule type" value="Genomic_DNA"/>
</dbReference>